<dbReference type="Pfam" id="PF21306">
    <property type="entry name" value="TetR_C_40"/>
    <property type="match status" value="1"/>
</dbReference>
<evidence type="ECO:0000313" key="6">
    <source>
        <dbReference type="EMBL" id="MFI2476193.1"/>
    </source>
</evidence>
<dbReference type="EMBL" id="JBIRYO010000015">
    <property type="protein sequence ID" value="MFI2476193.1"/>
    <property type="molecule type" value="Genomic_DNA"/>
</dbReference>
<dbReference type="Proteomes" id="UP001611415">
    <property type="component" value="Unassembled WGS sequence"/>
</dbReference>
<keyword evidence="2 4" id="KW-0238">DNA-binding</keyword>
<accession>A0ABW7X500</accession>
<dbReference type="RefSeq" id="WP_397093524.1">
    <property type="nucleotide sequence ID" value="NZ_JBIRYO010000015.1"/>
</dbReference>
<evidence type="ECO:0000313" key="7">
    <source>
        <dbReference type="Proteomes" id="UP001611415"/>
    </source>
</evidence>
<dbReference type="SUPFAM" id="SSF46689">
    <property type="entry name" value="Homeodomain-like"/>
    <property type="match status" value="1"/>
</dbReference>
<sequence length="212" mass="23591">MTAEPVARNRVDRRRERTRNALLGAARKFLSEGRSAVSIQEITDAADVGFGSFYNHFESKEQLFDEAVRSALQVYSEMRDVIVSLYDDPAEVFAVSFRMTGRLQRQVPEIVRVVLNSGMSIMLRDEGLAPRARRDIVAAQEAGRFEPMDPDLAVMAAGGSLLGLLQLLDARPDVDADALSDEMTFRVLRMFGMNKRAAQKLTSTELPALPQI</sequence>
<name>A0ABW7X500_9NOCA</name>
<evidence type="ECO:0000256" key="2">
    <source>
        <dbReference type="ARBA" id="ARBA00023125"/>
    </source>
</evidence>
<reference evidence="6 7" key="1">
    <citation type="submission" date="2024-10" db="EMBL/GenBank/DDBJ databases">
        <title>The Natural Products Discovery Center: Release of the First 8490 Sequenced Strains for Exploring Actinobacteria Biosynthetic Diversity.</title>
        <authorList>
            <person name="Kalkreuter E."/>
            <person name="Kautsar S.A."/>
            <person name="Yang D."/>
            <person name="Bader C.D."/>
            <person name="Teijaro C.N."/>
            <person name="Fluegel L."/>
            <person name="Davis C.M."/>
            <person name="Simpson J.R."/>
            <person name="Lauterbach L."/>
            <person name="Steele A.D."/>
            <person name="Gui C."/>
            <person name="Meng S."/>
            <person name="Li G."/>
            <person name="Viehrig K."/>
            <person name="Ye F."/>
            <person name="Su P."/>
            <person name="Kiefer A.F."/>
            <person name="Nichols A."/>
            <person name="Cepeda A.J."/>
            <person name="Yan W."/>
            <person name="Fan B."/>
            <person name="Jiang Y."/>
            <person name="Adhikari A."/>
            <person name="Zheng C.-J."/>
            <person name="Schuster L."/>
            <person name="Cowan T.M."/>
            <person name="Smanski M.J."/>
            <person name="Chevrette M.G."/>
            <person name="De Carvalho L.P.S."/>
            <person name="Shen B."/>
        </authorList>
    </citation>
    <scope>NUCLEOTIDE SEQUENCE [LARGE SCALE GENOMIC DNA]</scope>
    <source>
        <strain evidence="6 7">NPDC019275</strain>
    </source>
</reference>
<dbReference type="Pfam" id="PF00440">
    <property type="entry name" value="TetR_N"/>
    <property type="match status" value="1"/>
</dbReference>
<evidence type="ECO:0000259" key="5">
    <source>
        <dbReference type="PROSITE" id="PS50977"/>
    </source>
</evidence>
<evidence type="ECO:0000256" key="3">
    <source>
        <dbReference type="ARBA" id="ARBA00023163"/>
    </source>
</evidence>
<dbReference type="InterPro" id="IPR009057">
    <property type="entry name" value="Homeodomain-like_sf"/>
</dbReference>
<comment type="caution">
    <text evidence="6">The sequence shown here is derived from an EMBL/GenBank/DDBJ whole genome shotgun (WGS) entry which is preliminary data.</text>
</comment>
<dbReference type="PANTHER" id="PTHR30055:SF234">
    <property type="entry name" value="HTH-TYPE TRANSCRIPTIONAL REGULATOR BETI"/>
    <property type="match status" value="1"/>
</dbReference>
<evidence type="ECO:0000256" key="1">
    <source>
        <dbReference type="ARBA" id="ARBA00023015"/>
    </source>
</evidence>
<gene>
    <name evidence="6" type="ORF">ACH49W_22675</name>
</gene>
<dbReference type="Gene3D" id="1.10.357.10">
    <property type="entry name" value="Tetracycline Repressor, domain 2"/>
    <property type="match status" value="1"/>
</dbReference>
<protein>
    <submittedName>
        <fullName evidence="6">TetR/AcrR family transcriptional regulator</fullName>
    </submittedName>
</protein>
<keyword evidence="1" id="KW-0805">Transcription regulation</keyword>
<evidence type="ECO:0000256" key="4">
    <source>
        <dbReference type="PROSITE-ProRule" id="PRU00335"/>
    </source>
</evidence>
<proteinExistence type="predicted"/>
<feature type="DNA-binding region" description="H-T-H motif" evidence="4">
    <location>
        <begin position="38"/>
        <end position="57"/>
    </location>
</feature>
<feature type="domain" description="HTH tetR-type" evidence="5">
    <location>
        <begin position="15"/>
        <end position="75"/>
    </location>
</feature>
<dbReference type="InterPro" id="IPR050109">
    <property type="entry name" value="HTH-type_TetR-like_transc_reg"/>
</dbReference>
<dbReference type="PROSITE" id="PS50977">
    <property type="entry name" value="HTH_TETR_2"/>
    <property type="match status" value="1"/>
</dbReference>
<dbReference type="InterPro" id="IPR049513">
    <property type="entry name" value="TetR_C_40"/>
</dbReference>
<keyword evidence="3" id="KW-0804">Transcription</keyword>
<organism evidence="6 7">
    <name type="scientific">Nocardia xishanensis</name>
    <dbReference type="NCBI Taxonomy" id="238964"/>
    <lineage>
        <taxon>Bacteria</taxon>
        <taxon>Bacillati</taxon>
        <taxon>Actinomycetota</taxon>
        <taxon>Actinomycetes</taxon>
        <taxon>Mycobacteriales</taxon>
        <taxon>Nocardiaceae</taxon>
        <taxon>Nocardia</taxon>
    </lineage>
</organism>
<dbReference type="PANTHER" id="PTHR30055">
    <property type="entry name" value="HTH-TYPE TRANSCRIPTIONAL REGULATOR RUTR"/>
    <property type="match status" value="1"/>
</dbReference>
<keyword evidence="7" id="KW-1185">Reference proteome</keyword>
<dbReference type="InterPro" id="IPR001647">
    <property type="entry name" value="HTH_TetR"/>
</dbReference>